<organism evidence="1 2">
    <name type="scientific">Funneliformis caledonium</name>
    <dbReference type="NCBI Taxonomy" id="1117310"/>
    <lineage>
        <taxon>Eukaryota</taxon>
        <taxon>Fungi</taxon>
        <taxon>Fungi incertae sedis</taxon>
        <taxon>Mucoromycota</taxon>
        <taxon>Glomeromycotina</taxon>
        <taxon>Glomeromycetes</taxon>
        <taxon>Glomerales</taxon>
        <taxon>Glomeraceae</taxon>
        <taxon>Funneliformis</taxon>
    </lineage>
</organism>
<protein>
    <submittedName>
        <fullName evidence="1">10133_t:CDS:1</fullName>
    </submittedName>
</protein>
<reference evidence="1" key="1">
    <citation type="submission" date="2021-06" db="EMBL/GenBank/DDBJ databases">
        <authorList>
            <person name="Kallberg Y."/>
            <person name="Tangrot J."/>
            <person name="Rosling A."/>
        </authorList>
    </citation>
    <scope>NUCLEOTIDE SEQUENCE</scope>
    <source>
        <strain evidence="1">UK204</strain>
    </source>
</reference>
<dbReference type="AlphaFoldDB" id="A0A9N9IC40"/>
<dbReference type="Proteomes" id="UP000789570">
    <property type="component" value="Unassembled WGS sequence"/>
</dbReference>
<gene>
    <name evidence="1" type="ORF">FCALED_LOCUS14964</name>
</gene>
<accession>A0A9N9IC40</accession>
<comment type="caution">
    <text evidence="1">The sequence shown here is derived from an EMBL/GenBank/DDBJ whole genome shotgun (WGS) entry which is preliminary data.</text>
</comment>
<keyword evidence="2" id="KW-1185">Reference proteome</keyword>
<dbReference type="EMBL" id="CAJVPQ010012194">
    <property type="protein sequence ID" value="CAG8730656.1"/>
    <property type="molecule type" value="Genomic_DNA"/>
</dbReference>
<evidence type="ECO:0000313" key="2">
    <source>
        <dbReference type="Proteomes" id="UP000789570"/>
    </source>
</evidence>
<sequence>MESPGIRIFSYFIFHLSVNNNTIKLTSAHKHFDTKAIRNFFGGHICQISVL</sequence>
<proteinExistence type="predicted"/>
<evidence type="ECO:0000313" key="1">
    <source>
        <dbReference type="EMBL" id="CAG8730656.1"/>
    </source>
</evidence>
<name>A0A9N9IC40_9GLOM</name>